<dbReference type="OrthoDB" id="421643at2"/>
<evidence type="ECO:0000313" key="3">
    <source>
        <dbReference type="EMBL" id="AFZ21231.1"/>
    </source>
</evidence>
<dbReference type="EMBL" id="CP003630">
    <property type="protein sequence ID" value="AFZ21231.1"/>
    <property type="molecule type" value="Genomic_DNA"/>
</dbReference>
<gene>
    <name evidence="3" type="ORF">Mic7113_5599</name>
</gene>
<keyword evidence="1" id="KW-0175">Coiled coil</keyword>
<evidence type="ECO:0000256" key="1">
    <source>
        <dbReference type="SAM" id="Coils"/>
    </source>
</evidence>
<feature type="region of interest" description="Disordered" evidence="2">
    <location>
        <begin position="95"/>
        <end position="126"/>
    </location>
</feature>
<protein>
    <submittedName>
        <fullName evidence="3">Uncharacterized protein</fullName>
    </submittedName>
</protein>
<dbReference type="eggNOG" id="ENOG502ZCG7">
    <property type="taxonomic scope" value="Bacteria"/>
</dbReference>
<reference evidence="3 4" key="1">
    <citation type="submission" date="2012-06" db="EMBL/GenBank/DDBJ databases">
        <title>Finished chromosome of genome of Microcoleus sp. PCC 7113.</title>
        <authorList>
            <consortium name="US DOE Joint Genome Institute"/>
            <person name="Gugger M."/>
            <person name="Coursin T."/>
            <person name="Rippka R."/>
            <person name="Tandeau De Marsac N."/>
            <person name="Huntemann M."/>
            <person name="Wei C.-L."/>
            <person name="Han J."/>
            <person name="Detter J.C."/>
            <person name="Han C."/>
            <person name="Tapia R."/>
            <person name="Chen A."/>
            <person name="Kyrpides N."/>
            <person name="Mavromatis K."/>
            <person name="Markowitz V."/>
            <person name="Szeto E."/>
            <person name="Ivanova N."/>
            <person name="Pagani I."/>
            <person name="Pati A."/>
            <person name="Goodwin L."/>
            <person name="Nordberg H.P."/>
            <person name="Cantor M.N."/>
            <person name="Hua S.X."/>
            <person name="Woyke T."/>
            <person name="Kerfeld C.A."/>
        </authorList>
    </citation>
    <scope>NUCLEOTIDE SEQUENCE [LARGE SCALE GENOMIC DNA]</scope>
    <source>
        <strain evidence="3 4">PCC 7113</strain>
    </source>
</reference>
<sequence>MARAIERIEQDLAALEDATALLRAELDKTYSQYLQLLGQAVRRQLILASYQVCTHGYPQAFLSLSFSQRQKLQQSIQQMGKKAQEQLLSHLEASKKATQEEVRDSNSNDPAPQPEITSNEPPQDATPEILSIFEPVPGNLEAEAPENIDISNLELAKPEQLAQWQEQLEEAIAQTLETLSLNTNHLLQQTGIIPSKLPAAVLEAATKADNSTESVTVGSPNLLNLLMETESEDDSEDSTLTRIIAINLRLSEIEFADPTLNAGRNQIRNLSAKRNTLHREYHKKQRERSVAQAEAAWRASWFED</sequence>
<dbReference type="AlphaFoldDB" id="K9WN55"/>
<dbReference type="STRING" id="1173027.Mic7113_5599"/>
<evidence type="ECO:0000313" key="4">
    <source>
        <dbReference type="Proteomes" id="UP000010471"/>
    </source>
</evidence>
<keyword evidence="4" id="KW-1185">Reference proteome</keyword>
<dbReference type="HOGENOM" id="CLU_079645_0_0_3"/>
<feature type="compositionally biased region" description="Basic and acidic residues" evidence="2">
    <location>
        <begin position="95"/>
        <end position="106"/>
    </location>
</feature>
<organism evidence="3 4">
    <name type="scientific">Allocoleopsis franciscana PCC 7113</name>
    <dbReference type="NCBI Taxonomy" id="1173027"/>
    <lineage>
        <taxon>Bacteria</taxon>
        <taxon>Bacillati</taxon>
        <taxon>Cyanobacteriota</taxon>
        <taxon>Cyanophyceae</taxon>
        <taxon>Coleofasciculales</taxon>
        <taxon>Coleofasciculaceae</taxon>
        <taxon>Allocoleopsis</taxon>
        <taxon>Allocoleopsis franciscana</taxon>
    </lineage>
</organism>
<name>K9WN55_9CYAN</name>
<proteinExistence type="predicted"/>
<evidence type="ECO:0000256" key="2">
    <source>
        <dbReference type="SAM" id="MobiDB-lite"/>
    </source>
</evidence>
<feature type="coiled-coil region" evidence="1">
    <location>
        <begin position="260"/>
        <end position="287"/>
    </location>
</feature>
<dbReference type="RefSeq" id="WP_015185364.1">
    <property type="nucleotide sequence ID" value="NC_019738.1"/>
</dbReference>
<dbReference type="KEGG" id="mic:Mic7113_5599"/>
<feature type="compositionally biased region" description="Polar residues" evidence="2">
    <location>
        <begin position="107"/>
        <end position="121"/>
    </location>
</feature>
<accession>K9WN55</accession>
<dbReference type="PATRIC" id="fig|1173027.3.peg.6198"/>
<dbReference type="Proteomes" id="UP000010471">
    <property type="component" value="Chromosome"/>
</dbReference>